<reference evidence="2" key="1">
    <citation type="submission" date="2020-11" db="EMBL/GenBank/DDBJ databases">
        <title>Carbohydrate-dependent, anaerobic sulfur respiration: A novel catabolism in halophilic archaea.</title>
        <authorList>
            <person name="Sorokin D.Y."/>
            <person name="Messina E."/>
            <person name="Smedile F."/>
            <person name="La Cono V."/>
            <person name="Hallsworth J.E."/>
            <person name="Yakimov M.M."/>
        </authorList>
    </citation>
    <scope>NUCLEOTIDE SEQUENCE</scope>
    <source>
        <strain evidence="2">AArc-S</strain>
    </source>
</reference>
<evidence type="ECO:0000313" key="3">
    <source>
        <dbReference type="Proteomes" id="UP000663586"/>
    </source>
</evidence>
<dbReference type="Gene3D" id="3.40.50.300">
    <property type="entry name" value="P-loop containing nucleotide triphosphate hydrolases"/>
    <property type="match status" value="1"/>
</dbReference>
<dbReference type="GO" id="GO:0016301">
    <property type="term" value="F:kinase activity"/>
    <property type="evidence" value="ECO:0007669"/>
    <property type="project" value="UniProtKB-KW"/>
</dbReference>
<organism evidence="2 3">
    <name type="scientific">Natranaeroarchaeum sulfidigenes</name>
    <dbReference type="NCBI Taxonomy" id="2784880"/>
    <lineage>
        <taxon>Archaea</taxon>
        <taxon>Methanobacteriati</taxon>
        <taxon>Methanobacteriota</taxon>
        <taxon>Stenosarchaea group</taxon>
        <taxon>Halobacteria</taxon>
        <taxon>Halobacteriales</taxon>
        <taxon>Natronoarchaeaceae</taxon>
        <taxon>Natranaeroarchaeum</taxon>
    </lineage>
</organism>
<feature type="region of interest" description="Disordered" evidence="1">
    <location>
        <begin position="1"/>
        <end position="21"/>
    </location>
</feature>
<dbReference type="InterPro" id="IPR052732">
    <property type="entry name" value="Cell-binding_unc_protein"/>
</dbReference>
<dbReference type="Proteomes" id="UP000663586">
    <property type="component" value="Chromosome"/>
</dbReference>
<evidence type="ECO:0000313" key="2">
    <source>
        <dbReference type="EMBL" id="QSG02973.1"/>
    </source>
</evidence>
<dbReference type="RefSeq" id="WP_238477042.1">
    <property type="nucleotide sequence ID" value="NZ_CP064786.1"/>
</dbReference>
<gene>
    <name evidence="2" type="primary">cysC</name>
    <name evidence="2" type="ORF">AArcS_1763</name>
</gene>
<dbReference type="SUPFAM" id="SSF52540">
    <property type="entry name" value="P-loop containing nucleoside triphosphate hydrolases"/>
    <property type="match status" value="1"/>
</dbReference>
<evidence type="ECO:0000256" key="1">
    <source>
        <dbReference type="SAM" id="MobiDB-lite"/>
    </source>
</evidence>
<dbReference type="KEGG" id="hara:AArcS_1763"/>
<proteinExistence type="predicted"/>
<dbReference type="Pfam" id="PF13671">
    <property type="entry name" value="AAA_33"/>
    <property type="match status" value="1"/>
</dbReference>
<protein>
    <submittedName>
        <fullName evidence="2">Adenylylsulfate kinase or related kinase</fullName>
    </submittedName>
</protein>
<name>A0A897MV82_9EURY</name>
<keyword evidence="2" id="KW-0418">Kinase</keyword>
<dbReference type="PANTHER" id="PTHR43883:SF1">
    <property type="entry name" value="GLUCONOKINASE"/>
    <property type="match status" value="1"/>
</dbReference>
<sequence>MAGTPLDVDARPRSDEPDDTDQPWLVVLCGLPGVGKSTVAEFVAERIDARRLRTDVVRKELYDDPQYTDEEIASVYRELFERTETAVKRGESIVLDGTFAERKRRRAVREIAAESEAAFRLLEVVCERSVAEERIADRGEGMSDADVEVYRQFREEFHPIEMYHVAIDNSGSAAATREQVARTFPES</sequence>
<dbReference type="EMBL" id="CP064786">
    <property type="protein sequence ID" value="QSG02973.1"/>
    <property type="molecule type" value="Genomic_DNA"/>
</dbReference>
<keyword evidence="3" id="KW-1185">Reference proteome</keyword>
<dbReference type="InterPro" id="IPR027417">
    <property type="entry name" value="P-loop_NTPase"/>
</dbReference>
<dbReference type="AlphaFoldDB" id="A0A897MV82"/>
<accession>A0A897MV82</accession>
<keyword evidence="2" id="KW-0808">Transferase</keyword>
<dbReference type="PANTHER" id="PTHR43883">
    <property type="entry name" value="SLR0207 PROTEIN"/>
    <property type="match status" value="1"/>
</dbReference>
<dbReference type="GeneID" id="70685141"/>